<accession>A0ABQ3YQ96</accession>
<organism evidence="2 3">
    <name type="scientific">Paractinoplanes durhamensis</name>
    <dbReference type="NCBI Taxonomy" id="113563"/>
    <lineage>
        <taxon>Bacteria</taxon>
        <taxon>Bacillati</taxon>
        <taxon>Actinomycetota</taxon>
        <taxon>Actinomycetes</taxon>
        <taxon>Micromonosporales</taxon>
        <taxon>Micromonosporaceae</taxon>
        <taxon>Paractinoplanes</taxon>
    </lineage>
</organism>
<evidence type="ECO:0000313" key="2">
    <source>
        <dbReference type="EMBL" id="GID99720.1"/>
    </source>
</evidence>
<evidence type="ECO:0000313" key="3">
    <source>
        <dbReference type="Proteomes" id="UP000637628"/>
    </source>
</evidence>
<dbReference type="Proteomes" id="UP000637628">
    <property type="component" value="Unassembled WGS sequence"/>
</dbReference>
<keyword evidence="3" id="KW-1185">Reference proteome</keyword>
<proteinExistence type="predicted"/>
<feature type="region of interest" description="Disordered" evidence="1">
    <location>
        <begin position="91"/>
        <end position="114"/>
    </location>
</feature>
<evidence type="ECO:0000256" key="1">
    <source>
        <dbReference type="SAM" id="MobiDB-lite"/>
    </source>
</evidence>
<sequence>MKRDELGHIAERPSWDCRSCGKRWPCDPAREALRSEMGRTQLAIWPPYLVEILEISCSDRTVSPLDPTEPGRRHRTYTVCRHSSEWHCPQGFSESVMRDGSQGSRPGATVMGGR</sequence>
<reference evidence="2 3" key="1">
    <citation type="submission" date="2021-01" db="EMBL/GenBank/DDBJ databases">
        <title>Whole genome shotgun sequence of Actinoplanes durhamensis NBRC 14914.</title>
        <authorList>
            <person name="Komaki H."/>
            <person name="Tamura T."/>
        </authorList>
    </citation>
    <scope>NUCLEOTIDE SEQUENCE [LARGE SCALE GENOMIC DNA]</scope>
    <source>
        <strain evidence="2 3">NBRC 14914</strain>
    </source>
</reference>
<comment type="caution">
    <text evidence="2">The sequence shown here is derived from an EMBL/GenBank/DDBJ whole genome shotgun (WGS) entry which is preliminary data.</text>
</comment>
<gene>
    <name evidence="2" type="ORF">Adu01nite_10710</name>
</gene>
<name>A0ABQ3YQ96_9ACTN</name>
<dbReference type="EMBL" id="BOML01000010">
    <property type="protein sequence ID" value="GID99720.1"/>
    <property type="molecule type" value="Genomic_DNA"/>
</dbReference>
<protein>
    <submittedName>
        <fullName evidence="2">Uncharacterized protein</fullName>
    </submittedName>
</protein>